<evidence type="ECO:0000256" key="4">
    <source>
        <dbReference type="ARBA" id="ARBA00023002"/>
    </source>
</evidence>
<dbReference type="InterPro" id="IPR002401">
    <property type="entry name" value="Cyt_P450_E_grp-I"/>
</dbReference>
<dbReference type="EMBL" id="ML005645">
    <property type="protein sequence ID" value="RKP17874.1"/>
    <property type="molecule type" value="Genomic_DNA"/>
</dbReference>
<dbReference type="SUPFAM" id="SSF48264">
    <property type="entry name" value="Cytochrome P450"/>
    <property type="match status" value="1"/>
</dbReference>
<comment type="cofactor">
    <cofactor evidence="7">
        <name>heme</name>
        <dbReference type="ChEBI" id="CHEBI:30413"/>
    </cofactor>
</comment>
<feature type="binding site" description="axial binding residue" evidence="7">
    <location>
        <position position="399"/>
    </location>
    <ligand>
        <name>heme</name>
        <dbReference type="ChEBI" id="CHEBI:30413"/>
    </ligand>
    <ligandPart>
        <name>Fe</name>
        <dbReference type="ChEBI" id="CHEBI:18248"/>
    </ligandPart>
</feature>
<dbReference type="GO" id="GO:0016705">
    <property type="term" value="F:oxidoreductase activity, acting on paired donors, with incorporation or reduction of molecular oxygen"/>
    <property type="evidence" value="ECO:0007669"/>
    <property type="project" value="InterPro"/>
</dbReference>
<dbReference type="InterPro" id="IPR017972">
    <property type="entry name" value="Cyt_P450_CS"/>
</dbReference>
<dbReference type="Gene3D" id="1.10.630.10">
    <property type="entry name" value="Cytochrome P450"/>
    <property type="match status" value="1"/>
</dbReference>
<organism evidence="9 10">
    <name type="scientific">Rozella allomycis (strain CSF55)</name>
    <dbReference type="NCBI Taxonomy" id="988480"/>
    <lineage>
        <taxon>Eukaryota</taxon>
        <taxon>Fungi</taxon>
        <taxon>Fungi incertae sedis</taxon>
        <taxon>Cryptomycota</taxon>
        <taxon>Cryptomycota incertae sedis</taxon>
        <taxon>Rozella</taxon>
    </lineage>
</organism>
<dbReference type="PRINTS" id="PR00385">
    <property type="entry name" value="P450"/>
</dbReference>
<dbReference type="AlphaFoldDB" id="A0A4P9YF51"/>
<keyword evidence="5 7" id="KW-0408">Iron</keyword>
<keyword evidence="4 8" id="KW-0560">Oxidoreductase</keyword>
<evidence type="ECO:0000313" key="9">
    <source>
        <dbReference type="EMBL" id="RKP17874.1"/>
    </source>
</evidence>
<dbReference type="PANTHER" id="PTHR24291">
    <property type="entry name" value="CYTOCHROME P450 FAMILY 4"/>
    <property type="match status" value="1"/>
</dbReference>
<evidence type="ECO:0000256" key="5">
    <source>
        <dbReference type="ARBA" id="ARBA00023004"/>
    </source>
</evidence>
<dbReference type="GO" id="GO:0020037">
    <property type="term" value="F:heme binding"/>
    <property type="evidence" value="ECO:0007669"/>
    <property type="project" value="InterPro"/>
</dbReference>
<dbReference type="GO" id="GO:0004497">
    <property type="term" value="F:monooxygenase activity"/>
    <property type="evidence" value="ECO:0007669"/>
    <property type="project" value="UniProtKB-KW"/>
</dbReference>
<comment type="similarity">
    <text evidence="1 8">Belongs to the cytochrome P450 family.</text>
</comment>
<dbReference type="PANTHER" id="PTHR24291:SF50">
    <property type="entry name" value="BIFUNCTIONAL ALBAFLAVENONE MONOOXYGENASE_TERPENE SYNTHASE"/>
    <property type="match status" value="1"/>
</dbReference>
<evidence type="ECO:0000256" key="3">
    <source>
        <dbReference type="ARBA" id="ARBA00022723"/>
    </source>
</evidence>
<dbReference type="InterPro" id="IPR050196">
    <property type="entry name" value="Cytochrome_P450_Monoox"/>
</dbReference>
<evidence type="ECO:0000256" key="7">
    <source>
        <dbReference type="PIRSR" id="PIRSR602401-1"/>
    </source>
</evidence>
<accession>A0A4P9YF51</accession>
<evidence type="ECO:0000256" key="2">
    <source>
        <dbReference type="ARBA" id="ARBA00022617"/>
    </source>
</evidence>
<gene>
    <name evidence="9" type="ORF">ROZALSC1DRAFT_8620</name>
</gene>
<name>A0A4P9YF51_ROZAC</name>
<feature type="non-terminal residue" evidence="9">
    <location>
        <position position="1"/>
    </location>
</feature>
<proteinExistence type="inferred from homology"/>
<keyword evidence="3 7" id="KW-0479">Metal-binding</keyword>
<dbReference type="InterPro" id="IPR036396">
    <property type="entry name" value="Cyt_P450_sf"/>
</dbReference>
<evidence type="ECO:0000256" key="6">
    <source>
        <dbReference type="ARBA" id="ARBA00023033"/>
    </source>
</evidence>
<dbReference type="GO" id="GO:0005506">
    <property type="term" value="F:iron ion binding"/>
    <property type="evidence" value="ECO:0007669"/>
    <property type="project" value="InterPro"/>
</dbReference>
<keyword evidence="2 7" id="KW-0349">Heme</keyword>
<protein>
    <submittedName>
        <fullName evidence="9">Cytochrome P450</fullName>
    </submittedName>
</protein>
<sequence length="417" mass="47104">IGNLPQILPYPMAAFREITESYGPMIPIMVLAERAWIIDDPRLLDELTAKPETFGKLCNKGIMSELRKIGGDGLFTSADHEENWGMAHRILIPAFSQKALRVYIPEMCRQAKKLLDALCKGSSQTDVDVPKWMTKITIETISMCGFSYAFHGLDKEEDDPFVKAMGYCLEEVQLNSMRTKIGQFINRKRQEQFDQSMKYVESVVKNVIEERRKSGVKVDPNQPRDFLDIMLSVADPETGKMLPDENLIHNCITFLVAGHETTASMLSWTLYLVATHPEVNERICYEIDTVCGDAFKEGRMLNESEIGKLTYTLQVIKEGLRMYPSAGAYAKDVLKDDSLGGVPVKENDFVAVSVYAMHFNTTYWGDDAEKFNPDRFNPEEEAKRHPSAYSPFGSGPRACLGAQFALLEARIILAYIY</sequence>
<keyword evidence="6 8" id="KW-0503">Monooxygenase</keyword>
<dbReference type="PRINTS" id="PR00463">
    <property type="entry name" value="EP450I"/>
</dbReference>
<dbReference type="Proteomes" id="UP000281549">
    <property type="component" value="Unassembled WGS sequence"/>
</dbReference>
<evidence type="ECO:0000313" key="10">
    <source>
        <dbReference type="Proteomes" id="UP000281549"/>
    </source>
</evidence>
<dbReference type="PROSITE" id="PS00086">
    <property type="entry name" value="CYTOCHROME_P450"/>
    <property type="match status" value="1"/>
</dbReference>
<dbReference type="InterPro" id="IPR001128">
    <property type="entry name" value="Cyt_P450"/>
</dbReference>
<reference evidence="10" key="1">
    <citation type="journal article" date="2018" name="Nat. Microbiol.">
        <title>Leveraging single-cell genomics to expand the fungal tree of life.</title>
        <authorList>
            <person name="Ahrendt S.R."/>
            <person name="Quandt C.A."/>
            <person name="Ciobanu D."/>
            <person name="Clum A."/>
            <person name="Salamov A."/>
            <person name="Andreopoulos B."/>
            <person name="Cheng J.F."/>
            <person name="Woyke T."/>
            <person name="Pelin A."/>
            <person name="Henrissat B."/>
            <person name="Reynolds N.K."/>
            <person name="Benny G.L."/>
            <person name="Smith M.E."/>
            <person name="James T.Y."/>
            <person name="Grigoriev I.V."/>
        </authorList>
    </citation>
    <scope>NUCLEOTIDE SEQUENCE [LARGE SCALE GENOMIC DNA]</scope>
    <source>
        <strain evidence="10">CSF55</strain>
    </source>
</reference>
<dbReference type="Pfam" id="PF00067">
    <property type="entry name" value="p450"/>
    <property type="match status" value="1"/>
</dbReference>
<evidence type="ECO:0000256" key="1">
    <source>
        <dbReference type="ARBA" id="ARBA00010617"/>
    </source>
</evidence>
<evidence type="ECO:0000256" key="8">
    <source>
        <dbReference type="RuleBase" id="RU000461"/>
    </source>
</evidence>
<feature type="non-terminal residue" evidence="9">
    <location>
        <position position="417"/>
    </location>
</feature>